<protein>
    <recommendedName>
        <fullName evidence="2">C2H2-type domain-containing protein</fullName>
    </recommendedName>
</protein>
<dbReference type="SMART" id="SM00355">
    <property type="entry name" value="ZnF_C2H2"/>
    <property type="match status" value="2"/>
</dbReference>
<dbReference type="AlphaFoldDB" id="A0A8H6ILA5"/>
<organism evidence="3 4">
    <name type="scientific">Colletotrichum musicola</name>
    <dbReference type="NCBI Taxonomy" id="2175873"/>
    <lineage>
        <taxon>Eukaryota</taxon>
        <taxon>Fungi</taxon>
        <taxon>Dikarya</taxon>
        <taxon>Ascomycota</taxon>
        <taxon>Pezizomycotina</taxon>
        <taxon>Sordariomycetes</taxon>
        <taxon>Hypocreomycetidae</taxon>
        <taxon>Glomerellales</taxon>
        <taxon>Glomerellaceae</taxon>
        <taxon>Colletotrichum</taxon>
        <taxon>Colletotrichum orchidearum species complex</taxon>
    </lineage>
</organism>
<evidence type="ECO:0000256" key="1">
    <source>
        <dbReference type="PROSITE-ProRule" id="PRU00042"/>
    </source>
</evidence>
<comment type="caution">
    <text evidence="3">The sequence shown here is derived from an EMBL/GenBank/DDBJ whole genome shotgun (WGS) entry which is preliminary data.</text>
</comment>
<dbReference type="GO" id="GO:0008270">
    <property type="term" value="F:zinc ion binding"/>
    <property type="evidence" value="ECO:0007669"/>
    <property type="project" value="UniProtKB-KW"/>
</dbReference>
<keyword evidence="1" id="KW-0863">Zinc-finger</keyword>
<evidence type="ECO:0000259" key="2">
    <source>
        <dbReference type="PROSITE" id="PS50157"/>
    </source>
</evidence>
<evidence type="ECO:0000313" key="3">
    <source>
        <dbReference type="EMBL" id="KAF6781467.1"/>
    </source>
</evidence>
<dbReference type="Proteomes" id="UP000639643">
    <property type="component" value="Unassembled WGS sequence"/>
</dbReference>
<feature type="domain" description="C2H2-type" evidence="2">
    <location>
        <begin position="220"/>
        <end position="255"/>
    </location>
</feature>
<dbReference type="EMBL" id="WIGM01002338">
    <property type="protein sequence ID" value="KAF6781467.1"/>
    <property type="molecule type" value="Genomic_DNA"/>
</dbReference>
<dbReference type="PROSITE" id="PS50157">
    <property type="entry name" value="ZINC_FINGER_C2H2_2"/>
    <property type="match status" value="2"/>
</dbReference>
<keyword evidence="1" id="KW-0862">Zinc</keyword>
<feature type="domain" description="C2H2-type" evidence="2">
    <location>
        <begin position="170"/>
        <end position="199"/>
    </location>
</feature>
<dbReference type="InterPro" id="IPR013087">
    <property type="entry name" value="Znf_C2H2_type"/>
</dbReference>
<reference evidence="3" key="1">
    <citation type="journal article" date="2020" name="Phytopathology">
        <title>Genome Sequence Resources of Colletotrichum truncatum, C. plurivorum, C. musicola, and C. sojae: Four Species Pathogenic to Soybean (Glycine max).</title>
        <authorList>
            <person name="Rogerio F."/>
            <person name="Boufleur T.R."/>
            <person name="Ciampi-Guillardi M."/>
            <person name="Sukno S.A."/>
            <person name="Thon M.R."/>
            <person name="Massola Junior N.S."/>
            <person name="Baroncelli R."/>
        </authorList>
    </citation>
    <scope>NUCLEOTIDE SEQUENCE</scope>
    <source>
        <strain evidence="3">LFN0074</strain>
    </source>
</reference>
<keyword evidence="1" id="KW-0479">Metal-binding</keyword>
<gene>
    <name evidence="3" type="ORF">CMUS01_16773</name>
</gene>
<dbReference type="PROSITE" id="PS00028">
    <property type="entry name" value="ZINC_FINGER_C2H2_1"/>
    <property type="match status" value="1"/>
</dbReference>
<sequence>MDFEAAVDLFYSGGGQEALNNISWEDLEINFDTLESFSFGGSFHEDQQTAFGEAAQVELDFQFDVSHYHPTSEVDAGDLYSFGSVLGDIFDGAQLDVPTGAGDAAGLFFAPEVAIESDSDVGNIDRIDASSNCTSVGSLTAALAASSSSVSELDSVGSPTVEVELPREVFYCPYGGCCESFTSYGKLREHTGEHGRKRRQRNVMYRLGSVDDCSMLEGPFPCRTVSRTTGLECKRSFASIKAVLKHMRVHHGRIK</sequence>
<dbReference type="Gene3D" id="3.30.160.60">
    <property type="entry name" value="Classic Zinc Finger"/>
    <property type="match status" value="1"/>
</dbReference>
<evidence type="ECO:0000313" key="4">
    <source>
        <dbReference type="Proteomes" id="UP000639643"/>
    </source>
</evidence>
<name>A0A8H6ILA5_9PEZI</name>
<accession>A0A8H6ILA5</accession>
<keyword evidence="4" id="KW-1185">Reference proteome</keyword>
<proteinExistence type="predicted"/>